<keyword evidence="1" id="KW-0472">Membrane</keyword>
<dbReference type="Proteomes" id="UP000615593">
    <property type="component" value="Unassembled WGS sequence"/>
</dbReference>
<keyword evidence="1" id="KW-1133">Transmembrane helix</keyword>
<name>A0ABQ3BLI7_9FLAO</name>
<dbReference type="GeneID" id="94368002"/>
<keyword evidence="3" id="KW-1185">Reference proteome</keyword>
<evidence type="ECO:0000256" key="1">
    <source>
        <dbReference type="SAM" id="Phobius"/>
    </source>
</evidence>
<accession>A0ABQ3BLI7</accession>
<proteinExistence type="predicted"/>
<keyword evidence="1" id="KW-0812">Transmembrane</keyword>
<dbReference type="EMBL" id="BMWY01000001">
    <property type="protein sequence ID" value="GGZ45613.1"/>
    <property type="molecule type" value="Genomic_DNA"/>
</dbReference>
<feature type="transmembrane region" description="Helical" evidence="1">
    <location>
        <begin position="6"/>
        <end position="22"/>
    </location>
</feature>
<comment type="caution">
    <text evidence="2">The sequence shown here is derived from an EMBL/GenBank/DDBJ whole genome shotgun (WGS) entry which is preliminary data.</text>
</comment>
<dbReference type="RefSeq" id="WP_027885973.1">
    <property type="nucleotide sequence ID" value="NZ_BMWY01000001.1"/>
</dbReference>
<evidence type="ECO:0000313" key="2">
    <source>
        <dbReference type="EMBL" id="GGZ45613.1"/>
    </source>
</evidence>
<gene>
    <name evidence="2" type="ORF">GCM10008088_03580</name>
</gene>
<protein>
    <submittedName>
        <fullName evidence="2">Uncharacterized protein</fullName>
    </submittedName>
</protein>
<evidence type="ECO:0000313" key="3">
    <source>
        <dbReference type="Proteomes" id="UP000615593"/>
    </source>
</evidence>
<organism evidence="2 3">
    <name type="scientific">Mesonia mobilis</name>
    <dbReference type="NCBI Taxonomy" id="369791"/>
    <lineage>
        <taxon>Bacteria</taxon>
        <taxon>Pseudomonadati</taxon>
        <taxon>Bacteroidota</taxon>
        <taxon>Flavobacteriia</taxon>
        <taxon>Flavobacteriales</taxon>
        <taxon>Flavobacteriaceae</taxon>
        <taxon>Mesonia</taxon>
    </lineage>
</organism>
<sequence>MNWCILFFTIFIGFGLMILFNKKKNLQLTCHRENVKKFQKRMRVAKHQIAKRELRLSAYHFLSYNLEEALMAQENIHLNK</sequence>
<reference evidence="3" key="1">
    <citation type="journal article" date="2019" name="Int. J. Syst. Evol. Microbiol.">
        <title>The Global Catalogue of Microorganisms (GCM) 10K type strain sequencing project: providing services to taxonomists for standard genome sequencing and annotation.</title>
        <authorList>
            <consortium name="The Broad Institute Genomics Platform"/>
            <consortium name="The Broad Institute Genome Sequencing Center for Infectious Disease"/>
            <person name="Wu L."/>
            <person name="Ma J."/>
        </authorList>
    </citation>
    <scope>NUCLEOTIDE SEQUENCE [LARGE SCALE GENOMIC DNA]</scope>
    <source>
        <strain evidence="3">KCTC 12708</strain>
    </source>
</reference>